<evidence type="ECO:0000259" key="15">
    <source>
        <dbReference type="Pfam" id="PF02223"/>
    </source>
</evidence>
<dbReference type="CDD" id="cd06173">
    <property type="entry name" value="MFS_MefA_like"/>
    <property type="match status" value="1"/>
</dbReference>
<feature type="transmembrane region" description="Helical" evidence="14">
    <location>
        <begin position="25"/>
        <end position="47"/>
    </location>
</feature>
<comment type="catalytic activity">
    <reaction evidence="12">
        <text>dTMP + ATP = dTDP + ADP</text>
        <dbReference type="Rhea" id="RHEA:13517"/>
        <dbReference type="ChEBI" id="CHEBI:30616"/>
        <dbReference type="ChEBI" id="CHEBI:58369"/>
        <dbReference type="ChEBI" id="CHEBI:63528"/>
        <dbReference type="ChEBI" id="CHEBI:456216"/>
        <dbReference type="EC" id="2.7.4.9"/>
    </reaction>
</comment>
<dbReference type="InterPro" id="IPR018094">
    <property type="entry name" value="Thymidylate_kinase"/>
</dbReference>
<evidence type="ECO:0000256" key="8">
    <source>
        <dbReference type="ARBA" id="ARBA00022777"/>
    </source>
</evidence>
<keyword evidence="4 12" id="KW-0808">Transferase</keyword>
<proteinExistence type="inferred from homology"/>
<keyword evidence="2" id="KW-0813">Transport</keyword>
<evidence type="ECO:0000313" key="17">
    <source>
        <dbReference type="Proteomes" id="UP001555826"/>
    </source>
</evidence>
<comment type="subcellular location">
    <subcellularLocation>
        <location evidence="1">Cell inner membrane</location>
        <topology evidence="1">Multi-pass membrane protein</topology>
    </subcellularLocation>
</comment>
<dbReference type="InterPro" id="IPR027417">
    <property type="entry name" value="P-loop_NTPase"/>
</dbReference>
<dbReference type="PANTHER" id="PTHR23513">
    <property type="entry name" value="INTEGRAL MEMBRANE EFFLUX PROTEIN-RELATED"/>
    <property type="match status" value="1"/>
</dbReference>
<feature type="transmembrane region" description="Helical" evidence="14">
    <location>
        <begin position="279"/>
        <end position="299"/>
    </location>
</feature>
<dbReference type="Pfam" id="PF02223">
    <property type="entry name" value="Thymidylate_kin"/>
    <property type="match status" value="1"/>
</dbReference>
<keyword evidence="11 14" id="KW-0472">Membrane</keyword>
<feature type="transmembrane region" description="Helical" evidence="14">
    <location>
        <begin position="369"/>
        <end position="390"/>
    </location>
</feature>
<evidence type="ECO:0000256" key="14">
    <source>
        <dbReference type="SAM" id="Phobius"/>
    </source>
</evidence>
<dbReference type="HAMAP" id="MF_00165">
    <property type="entry name" value="Thymidylate_kinase"/>
    <property type="match status" value="1"/>
</dbReference>
<dbReference type="Gene3D" id="3.40.50.300">
    <property type="entry name" value="P-loop containing nucleotide triphosphate hydrolases"/>
    <property type="match status" value="1"/>
</dbReference>
<evidence type="ECO:0000256" key="3">
    <source>
        <dbReference type="ARBA" id="ARBA00022475"/>
    </source>
</evidence>
<dbReference type="InterPro" id="IPR018095">
    <property type="entry name" value="Thymidylate_kin_CS"/>
</dbReference>
<reference evidence="16 17" key="1">
    <citation type="submission" date="2024-07" db="EMBL/GenBank/DDBJ databases">
        <authorList>
            <person name="Thanompreechachai J."/>
            <person name="Duangmal K."/>
        </authorList>
    </citation>
    <scope>NUCLEOTIDE SEQUENCE [LARGE SCALE GENOMIC DNA]</scope>
    <source>
        <strain evidence="16 17">KCTC 19886</strain>
    </source>
</reference>
<dbReference type="RefSeq" id="WP_367636606.1">
    <property type="nucleotide sequence ID" value="NZ_JBFNQN010000003.1"/>
</dbReference>
<evidence type="ECO:0000256" key="1">
    <source>
        <dbReference type="ARBA" id="ARBA00004429"/>
    </source>
</evidence>
<evidence type="ECO:0000256" key="5">
    <source>
        <dbReference type="ARBA" id="ARBA00022692"/>
    </source>
</evidence>
<keyword evidence="8 12" id="KW-0418">Kinase</keyword>
<feature type="transmembrane region" description="Helical" evidence="14">
    <location>
        <begin position="245"/>
        <end position="267"/>
    </location>
</feature>
<dbReference type="GO" id="GO:0004798">
    <property type="term" value="F:dTMP kinase activity"/>
    <property type="evidence" value="ECO:0007669"/>
    <property type="project" value="UniProtKB-EC"/>
</dbReference>
<evidence type="ECO:0000256" key="13">
    <source>
        <dbReference type="SAM" id="MobiDB-lite"/>
    </source>
</evidence>
<feature type="transmembrane region" description="Helical" evidence="14">
    <location>
        <begin position="410"/>
        <end position="432"/>
    </location>
</feature>
<feature type="domain" description="Thymidylate kinase-like" evidence="15">
    <location>
        <begin position="475"/>
        <end position="665"/>
    </location>
</feature>
<keyword evidence="9 12" id="KW-0067">ATP-binding</keyword>
<name>A0ABV3P335_9ACTN</name>
<feature type="transmembrane region" description="Helical" evidence="14">
    <location>
        <begin position="192"/>
        <end position="211"/>
    </location>
</feature>
<dbReference type="NCBIfam" id="TIGR00041">
    <property type="entry name" value="DTMP_kinase"/>
    <property type="match status" value="1"/>
</dbReference>
<evidence type="ECO:0000256" key="2">
    <source>
        <dbReference type="ARBA" id="ARBA00022448"/>
    </source>
</evidence>
<keyword evidence="10 14" id="KW-1133">Transmembrane helix</keyword>
<feature type="transmembrane region" description="Helical" evidence="14">
    <location>
        <begin position="311"/>
        <end position="329"/>
    </location>
</feature>
<dbReference type="InterPro" id="IPR039430">
    <property type="entry name" value="Thymidylate_kin-like_dom"/>
</dbReference>
<dbReference type="EC" id="2.7.4.9" evidence="12"/>
<dbReference type="SUPFAM" id="SSF103473">
    <property type="entry name" value="MFS general substrate transporter"/>
    <property type="match status" value="1"/>
</dbReference>
<feature type="transmembrane region" description="Helical" evidence="14">
    <location>
        <begin position="335"/>
        <end position="357"/>
    </location>
</feature>
<comment type="caution">
    <text evidence="16">The sequence shown here is derived from an EMBL/GenBank/DDBJ whole genome shotgun (WGS) entry which is preliminary data.</text>
</comment>
<feature type="transmembrane region" description="Helical" evidence="14">
    <location>
        <begin position="59"/>
        <end position="83"/>
    </location>
</feature>
<evidence type="ECO:0000256" key="4">
    <source>
        <dbReference type="ARBA" id="ARBA00022679"/>
    </source>
</evidence>
<keyword evidence="17" id="KW-1185">Reference proteome</keyword>
<dbReference type="CDD" id="cd01672">
    <property type="entry name" value="TMPK"/>
    <property type="match status" value="1"/>
</dbReference>
<gene>
    <name evidence="12 16" type="primary">tmk</name>
    <name evidence="16" type="ORF">AB1207_04540</name>
</gene>
<evidence type="ECO:0000256" key="7">
    <source>
        <dbReference type="ARBA" id="ARBA00022741"/>
    </source>
</evidence>
<comment type="function">
    <text evidence="12">Phosphorylation of dTMP to form dTDP in both de novo and salvage pathways of dTTP synthesis.</text>
</comment>
<evidence type="ECO:0000256" key="9">
    <source>
        <dbReference type="ARBA" id="ARBA00022840"/>
    </source>
</evidence>
<evidence type="ECO:0000256" key="10">
    <source>
        <dbReference type="ARBA" id="ARBA00022989"/>
    </source>
</evidence>
<evidence type="ECO:0000256" key="11">
    <source>
        <dbReference type="ARBA" id="ARBA00023136"/>
    </source>
</evidence>
<dbReference type="Gene3D" id="1.20.1250.20">
    <property type="entry name" value="MFS general substrate transporter like domains"/>
    <property type="match status" value="1"/>
</dbReference>
<dbReference type="InterPro" id="IPR036259">
    <property type="entry name" value="MFS_trans_sf"/>
</dbReference>
<feature type="region of interest" description="Disordered" evidence="13">
    <location>
        <begin position="675"/>
        <end position="696"/>
    </location>
</feature>
<keyword evidence="5 14" id="KW-0812">Transmembrane</keyword>
<keyword evidence="6 12" id="KW-0545">Nucleotide biosynthesis</keyword>
<feature type="transmembrane region" description="Helical" evidence="14">
    <location>
        <begin position="152"/>
        <end position="172"/>
    </location>
</feature>
<accession>A0ABV3P335</accession>
<organism evidence="16 17">
    <name type="scientific">Kineococcus endophyticus</name>
    <dbReference type="NCBI Taxonomy" id="1181883"/>
    <lineage>
        <taxon>Bacteria</taxon>
        <taxon>Bacillati</taxon>
        <taxon>Actinomycetota</taxon>
        <taxon>Actinomycetes</taxon>
        <taxon>Kineosporiales</taxon>
        <taxon>Kineosporiaceae</taxon>
        <taxon>Kineococcus</taxon>
    </lineage>
</organism>
<evidence type="ECO:0000256" key="12">
    <source>
        <dbReference type="HAMAP-Rule" id="MF_00165"/>
    </source>
</evidence>
<dbReference type="PROSITE" id="PS01331">
    <property type="entry name" value="THYMIDYLATE_KINASE"/>
    <property type="match status" value="1"/>
</dbReference>
<keyword evidence="7 12" id="KW-0547">Nucleotide-binding</keyword>
<dbReference type="Pfam" id="PF05977">
    <property type="entry name" value="MFS_3"/>
    <property type="match status" value="1"/>
</dbReference>
<dbReference type="InterPro" id="IPR010290">
    <property type="entry name" value="TM_effector"/>
</dbReference>
<protein>
    <recommendedName>
        <fullName evidence="12">Thymidylate kinase</fullName>
        <ecNumber evidence="12">2.7.4.9</ecNumber>
    </recommendedName>
    <alternativeName>
        <fullName evidence="12">dTMP kinase</fullName>
    </alternativeName>
</protein>
<evidence type="ECO:0000256" key="6">
    <source>
        <dbReference type="ARBA" id="ARBA00022727"/>
    </source>
</evidence>
<feature type="binding site" evidence="12">
    <location>
        <begin position="477"/>
        <end position="484"/>
    </location>
    <ligand>
        <name>ATP</name>
        <dbReference type="ChEBI" id="CHEBI:30616"/>
    </ligand>
</feature>
<dbReference type="EMBL" id="JBFNQN010000003">
    <property type="protein sequence ID" value="MEW9264003.1"/>
    <property type="molecule type" value="Genomic_DNA"/>
</dbReference>
<comment type="similarity">
    <text evidence="12">Belongs to the thymidylate kinase family.</text>
</comment>
<dbReference type="PANTHER" id="PTHR23513:SF9">
    <property type="entry name" value="ENTEROBACTIN EXPORTER ENTS"/>
    <property type="match status" value="1"/>
</dbReference>
<dbReference type="Proteomes" id="UP001555826">
    <property type="component" value="Unassembled WGS sequence"/>
</dbReference>
<sequence>MTAAAAPDHDVRALLRDHPDFRRMWLSLMLSSFGDWLGMLAKLGTAAGLTVGDATQTSVAVSTVFILQLAPAALLGPLAGALADRLDRRLTMVVGDLLRFALFISIPIAGSLTWLFVATLLIELVTLFWGPAKDATVPNLVPARKLEVANQISLVATYGSAPVAGLAFILLTLLTGVLDNLLPFLRGGQSDLAMYVNAVTFLVAAAVIWRLDIPPREVRPREGGLAPTLGRDIVEGWRFVGGSPLLRGLVFGMLVAFAAGGVVLGLGRAFVTSLGAGDPGYGVVVMAVFAGVALGVWQGPRWLSGLSRRRTFGLALSLAGVSLVLVAVVGNIVVASLFVVALGLCTGLAYVSAYTLLGLEVDDDVRGRTFAFVGSSTRVVIIAVMLVAPWVANALGERTIAPSEHWSVTYAGSALAMVVAGVITGVAGVVSFRQMDDRRGTSLRSDLVRAFTRRGEAAEDPAPVRPPASGFFLAFEGGDGSGKTTQATLLADWLTQRGHEVVVTREPGGTATGRELREVLLSHRGDASPLSPRAEALLFAADRAQHVAEVVQPGLRRGAVVLTDRYVDSSLAYQGAGRDLPASEVETLSTWATQGLLPDLTVVLDVDPVTAAQRRAGRAAEDRMEAESRAFHARVREQFLLLAGRDPRRYLVLDATTSPETVHAKLREHLEPLLPAATGVPGTAPEPVTVPGPVRS</sequence>
<evidence type="ECO:0000313" key="16">
    <source>
        <dbReference type="EMBL" id="MEW9264003.1"/>
    </source>
</evidence>
<dbReference type="SUPFAM" id="SSF52540">
    <property type="entry name" value="P-loop containing nucleoside triphosphate hydrolases"/>
    <property type="match status" value="1"/>
</dbReference>
<keyword evidence="3" id="KW-1003">Cell membrane</keyword>